<feature type="domain" description="NYN" evidence="2">
    <location>
        <begin position="12"/>
        <end position="82"/>
    </location>
</feature>
<dbReference type="PANTHER" id="PTHR14379">
    <property type="entry name" value="LIMKAIN B LKAP"/>
    <property type="match status" value="1"/>
</dbReference>
<evidence type="ECO:0000313" key="6">
    <source>
        <dbReference type="Proteomes" id="UP001318860"/>
    </source>
</evidence>
<keyword evidence="6" id="KW-1185">Reference proteome</keyword>
<dbReference type="Pfam" id="PF14418">
    <property type="entry name" value="OHA"/>
    <property type="match status" value="1"/>
</dbReference>
<dbReference type="InterPro" id="IPR056042">
    <property type="entry name" value="DUF7625"/>
</dbReference>
<accession>A0ABR0VZT3</accession>
<dbReference type="PANTHER" id="PTHR14379:SF7">
    <property type="entry name" value="ENDONUCLEASE OR GLYCOSYL HYDROLASE-RELATED"/>
    <property type="match status" value="1"/>
</dbReference>
<feature type="domain" description="DUF7625" evidence="4">
    <location>
        <begin position="459"/>
        <end position="489"/>
    </location>
</feature>
<dbReference type="Proteomes" id="UP001318860">
    <property type="component" value="Unassembled WGS sequence"/>
</dbReference>
<proteinExistence type="predicted"/>
<dbReference type="InterPro" id="IPR024768">
    <property type="entry name" value="Marf1"/>
</dbReference>
<evidence type="ECO:0008006" key="7">
    <source>
        <dbReference type="Google" id="ProtNLM"/>
    </source>
</evidence>
<evidence type="ECO:0000256" key="1">
    <source>
        <dbReference type="SAM" id="MobiDB-lite"/>
    </source>
</evidence>
<feature type="compositionally biased region" description="Polar residues" evidence="1">
    <location>
        <begin position="272"/>
        <end position="298"/>
    </location>
</feature>
<evidence type="ECO:0000259" key="2">
    <source>
        <dbReference type="Pfam" id="PF01936"/>
    </source>
</evidence>
<dbReference type="Pfam" id="PF24620">
    <property type="entry name" value="DUF7625"/>
    <property type="match status" value="1"/>
</dbReference>
<dbReference type="Pfam" id="PF01936">
    <property type="entry name" value="NYN"/>
    <property type="match status" value="2"/>
</dbReference>
<dbReference type="InterPro" id="IPR021139">
    <property type="entry name" value="NYN"/>
</dbReference>
<name>A0ABR0VZT3_REHGL</name>
<feature type="domain" description="OST-HTH associated" evidence="3">
    <location>
        <begin position="495"/>
        <end position="550"/>
    </location>
</feature>
<evidence type="ECO:0000313" key="5">
    <source>
        <dbReference type="EMBL" id="KAK6139467.1"/>
    </source>
</evidence>
<feature type="domain" description="NYN" evidence="2">
    <location>
        <begin position="136"/>
        <end position="214"/>
    </location>
</feature>
<reference evidence="5 6" key="1">
    <citation type="journal article" date="2021" name="Comput. Struct. Biotechnol. J.">
        <title>De novo genome assembly of the potent medicinal plant Rehmannia glutinosa using nanopore technology.</title>
        <authorList>
            <person name="Ma L."/>
            <person name="Dong C."/>
            <person name="Song C."/>
            <person name="Wang X."/>
            <person name="Zheng X."/>
            <person name="Niu Y."/>
            <person name="Chen S."/>
            <person name="Feng W."/>
        </authorList>
    </citation>
    <scope>NUCLEOTIDE SEQUENCE [LARGE SCALE GENOMIC DNA]</scope>
    <source>
        <strain evidence="5">DH-2019</strain>
    </source>
</reference>
<comment type="caution">
    <text evidence="5">The sequence shown here is derived from an EMBL/GenBank/DDBJ whole genome shotgun (WGS) entry which is preliminary data.</text>
</comment>
<evidence type="ECO:0000259" key="4">
    <source>
        <dbReference type="Pfam" id="PF24620"/>
    </source>
</evidence>
<dbReference type="EMBL" id="JABTTQ020000415">
    <property type="protein sequence ID" value="KAK6139467.1"/>
    <property type="molecule type" value="Genomic_DNA"/>
</dbReference>
<dbReference type="Gene3D" id="3.40.50.1010">
    <property type="entry name" value="5'-nuclease"/>
    <property type="match status" value="1"/>
</dbReference>
<evidence type="ECO:0000259" key="3">
    <source>
        <dbReference type="Pfam" id="PF14418"/>
    </source>
</evidence>
<organism evidence="5 6">
    <name type="scientific">Rehmannia glutinosa</name>
    <name type="common">Chinese foxglove</name>
    <dbReference type="NCBI Taxonomy" id="99300"/>
    <lineage>
        <taxon>Eukaryota</taxon>
        <taxon>Viridiplantae</taxon>
        <taxon>Streptophyta</taxon>
        <taxon>Embryophyta</taxon>
        <taxon>Tracheophyta</taxon>
        <taxon>Spermatophyta</taxon>
        <taxon>Magnoliopsida</taxon>
        <taxon>eudicotyledons</taxon>
        <taxon>Gunneridae</taxon>
        <taxon>Pentapetalae</taxon>
        <taxon>asterids</taxon>
        <taxon>lamiids</taxon>
        <taxon>Lamiales</taxon>
        <taxon>Orobanchaceae</taxon>
        <taxon>Rehmannieae</taxon>
        <taxon>Rehmannia</taxon>
    </lineage>
</organism>
<sequence>MGVAEGQYVKSKTSVWWDIKNCHVPKTCDPHTIAQNISSALVKMNYCGPVSISAYGDTTRIPLALQQLNSTGVALYHIPDGNSLSNVKFSGSIDWGCSVMILIHASCHGMSWTNCSSVAISVSWPGYTPKQFHHKTLVIHPAICTNTGVKDASDKRILVDMLFWAVDNPPPANYLLISGDGDFSNALHLLRMRRYNILLAQPQKASALLVAAAKSVWLWTSLSAAGLPLSKVEPAQFVNNGYGYLSDSEPLVNESTQATQPWIRIHLIPGSPDSSRTNSSYRDGSHQNHNPQSVSENGVSVEPALLPVSSPSTNQPRSFVVPHWPDSPKLTSGPPTYVPDIGNLNLSECPKHDCSSPASLPVSSSSTNHPWSFVMPHRPGSPNLTSSPPTYVPDIGSLNLSEHLDMIAALLLPKHKMEEREDKLLLSLQIALALNVPEKGYNAQQKSFKKKCRPGSRLYGVPTHRDTDVKKALSYALEQQLVVQHQLGSAILGTQCRYEAATIMKKMCLKEFSLGEILQILNMVINMKKWIIYDDQSGWKPIKVTVAEINPDSGLPAANISS</sequence>
<protein>
    <recommendedName>
        <fullName evidence="7">NYN domain-containing protein</fullName>
    </recommendedName>
</protein>
<gene>
    <name evidence="5" type="ORF">DH2020_026781</name>
</gene>
<dbReference type="CDD" id="cd10910">
    <property type="entry name" value="PIN_limkain_b1_N_like"/>
    <property type="match status" value="1"/>
</dbReference>
<feature type="region of interest" description="Disordered" evidence="1">
    <location>
        <begin position="267"/>
        <end position="298"/>
    </location>
</feature>
<dbReference type="InterPro" id="IPR025677">
    <property type="entry name" value="OST-HTH-assoc_dom"/>
</dbReference>